<dbReference type="Gene3D" id="3.40.190.10">
    <property type="entry name" value="Periplasmic binding protein-like II"/>
    <property type="match status" value="1"/>
</dbReference>
<feature type="chain" id="PRO_5046959096" evidence="1">
    <location>
        <begin position="28"/>
        <end position="313"/>
    </location>
</feature>
<dbReference type="PROSITE" id="PS51257">
    <property type="entry name" value="PROKAR_LIPOPROTEIN"/>
    <property type="match status" value="1"/>
</dbReference>
<keyword evidence="4" id="KW-1185">Reference proteome</keyword>
<dbReference type="CDD" id="cd13608">
    <property type="entry name" value="PBP2_OpuCC_like"/>
    <property type="match status" value="1"/>
</dbReference>
<accession>A0ABY7QW23</accession>
<proteinExistence type="predicted"/>
<evidence type="ECO:0000313" key="4">
    <source>
        <dbReference type="Proteomes" id="UP001210339"/>
    </source>
</evidence>
<protein>
    <submittedName>
        <fullName evidence="3">Osmoprotectant ABC transporter substrate-binding protein</fullName>
    </submittedName>
</protein>
<dbReference type="InterPro" id="IPR007210">
    <property type="entry name" value="ABC_Gly_betaine_transp_sub-bd"/>
</dbReference>
<organism evidence="3 4">
    <name type="scientific">Peptoniphilus equinus</name>
    <dbReference type="NCBI Taxonomy" id="3016343"/>
    <lineage>
        <taxon>Bacteria</taxon>
        <taxon>Bacillati</taxon>
        <taxon>Bacillota</taxon>
        <taxon>Tissierellia</taxon>
        <taxon>Tissierellales</taxon>
        <taxon>Peptoniphilaceae</taxon>
        <taxon>Peptoniphilus</taxon>
    </lineage>
</organism>
<dbReference type="Pfam" id="PF04069">
    <property type="entry name" value="OpuAC"/>
    <property type="match status" value="1"/>
</dbReference>
<dbReference type="EMBL" id="CP115667">
    <property type="protein sequence ID" value="WBW50113.1"/>
    <property type="molecule type" value="Genomic_DNA"/>
</dbReference>
<feature type="domain" description="ABC-type glycine betaine transport system substrate-binding" evidence="2">
    <location>
        <begin position="33"/>
        <end position="297"/>
    </location>
</feature>
<keyword evidence="1" id="KW-0732">Signal</keyword>
<reference evidence="3 4" key="1">
    <citation type="submission" date="2023-01" db="EMBL/GenBank/DDBJ databases">
        <authorList>
            <person name="Lee S.H."/>
            <person name="Jung H.S."/>
            <person name="Yun J.U."/>
        </authorList>
    </citation>
    <scope>NUCLEOTIDE SEQUENCE [LARGE SCALE GENOMIC DNA]</scope>
    <source>
        <strain evidence="3 4">CBA3646</strain>
    </source>
</reference>
<evidence type="ECO:0000259" key="2">
    <source>
        <dbReference type="Pfam" id="PF04069"/>
    </source>
</evidence>
<sequence>MKHTVPTLSLAVVLLVALTGCSFPGLGGNTDTQVVIAAGNTTERQILAHMIVEMIHHHTDLKTNIVNNLGSTILVHTAMTKGDVNMSSAMYTGTSLTGELGMEPVKDPDEALKLVQDAYLDRFDRVWYPSYGFANTYAFMVKDDFAKAHNLTKVSDLEALKDTLKVGVDTSWIQRPGDGYEGFQELYGFAFKNIYPMEIALVYSAINNGEMDVVLGYSTDGRINSYGLTLLEDDRQLFPPYDASPVASRAIVEKYPELDVILNALAGSISSDDMQRMNKTSDEDLVEPQVVAQDFLKAHKYFEARVNELGGVQ</sequence>
<name>A0ABY7QW23_9FIRM</name>
<dbReference type="Proteomes" id="UP001210339">
    <property type="component" value="Chromosome"/>
</dbReference>
<dbReference type="Gene3D" id="3.40.190.120">
    <property type="entry name" value="Osmoprotection protein (prox), domain 2"/>
    <property type="match status" value="1"/>
</dbReference>
<feature type="signal peptide" evidence="1">
    <location>
        <begin position="1"/>
        <end position="27"/>
    </location>
</feature>
<evidence type="ECO:0000313" key="3">
    <source>
        <dbReference type="EMBL" id="WBW50113.1"/>
    </source>
</evidence>
<dbReference type="RefSeq" id="WP_271191644.1">
    <property type="nucleotide sequence ID" value="NZ_CP115667.1"/>
</dbReference>
<evidence type="ECO:0000256" key="1">
    <source>
        <dbReference type="SAM" id="SignalP"/>
    </source>
</evidence>
<gene>
    <name evidence="3" type="ORF">O6R05_00700</name>
</gene>
<dbReference type="SUPFAM" id="SSF53850">
    <property type="entry name" value="Periplasmic binding protein-like II"/>
    <property type="match status" value="1"/>
</dbReference>